<evidence type="ECO:0000313" key="2">
    <source>
        <dbReference type="EMBL" id="GGH58409.1"/>
    </source>
</evidence>
<dbReference type="PROSITE" id="PS01124">
    <property type="entry name" value="HTH_ARAC_FAMILY_2"/>
    <property type="match status" value="1"/>
</dbReference>
<dbReference type="InterPro" id="IPR018060">
    <property type="entry name" value="HTH_AraC"/>
</dbReference>
<keyword evidence="3" id="KW-1185">Reference proteome</keyword>
<accession>A0A917IP56</accession>
<reference evidence="2" key="2">
    <citation type="submission" date="2020-09" db="EMBL/GenBank/DDBJ databases">
        <authorList>
            <person name="Sun Q."/>
            <person name="Zhou Y."/>
        </authorList>
    </citation>
    <scope>NUCLEOTIDE SEQUENCE</scope>
    <source>
        <strain evidence="2">CGMCC 1.15290</strain>
    </source>
</reference>
<dbReference type="RefSeq" id="WP_188950221.1">
    <property type="nucleotide sequence ID" value="NZ_BMIB01000001.1"/>
</dbReference>
<reference evidence="2" key="1">
    <citation type="journal article" date="2014" name="Int. J. Syst. Evol. Microbiol.">
        <title>Complete genome sequence of Corynebacterium casei LMG S-19264T (=DSM 44701T), isolated from a smear-ripened cheese.</title>
        <authorList>
            <consortium name="US DOE Joint Genome Institute (JGI-PGF)"/>
            <person name="Walter F."/>
            <person name="Albersmeier A."/>
            <person name="Kalinowski J."/>
            <person name="Ruckert C."/>
        </authorList>
    </citation>
    <scope>NUCLEOTIDE SEQUENCE</scope>
    <source>
        <strain evidence="2">CGMCC 1.15290</strain>
    </source>
</reference>
<sequence>MVRAQLPKESTPSLNTFRQVSDTYTGARRLAGADITEYQEWDNGHLLMEGLYCGKQLVQLFALHVRHRERICFRAVCDFTALWYMCTGGSGYVLEGLGNNRLEAGKCALSYLPAHLEHFATYEPGTHVFMCISLLPSHLDAHHPRLHQLYHLEQWVRRGGKRAWQQPVLEGSEPIQAAFESLLTSGKPEALPASAETAIAEYKKLVYQRMQRESIEERHIQKAMELKMRMDTCNNLSKPLATIYQELGIGEYEAGKAFKYLTGQTPAAYLQEQKLLLVRELLWYGGKRVKEVEQVVGLSANNIMKLFPARFGMGTKEFVQRRQKW</sequence>
<dbReference type="AlphaFoldDB" id="A0A917IP56"/>
<evidence type="ECO:0000259" key="1">
    <source>
        <dbReference type="PROSITE" id="PS01124"/>
    </source>
</evidence>
<gene>
    <name evidence="2" type="ORF">GCM10011379_04110</name>
</gene>
<dbReference type="Proteomes" id="UP000627292">
    <property type="component" value="Unassembled WGS sequence"/>
</dbReference>
<comment type="caution">
    <text evidence="2">The sequence shown here is derived from an EMBL/GenBank/DDBJ whole genome shotgun (WGS) entry which is preliminary data.</text>
</comment>
<protein>
    <recommendedName>
        <fullName evidence="1">HTH araC/xylS-type domain-containing protein</fullName>
    </recommendedName>
</protein>
<organism evidence="2 3">
    <name type="scientific">Filimonas zeae</name>
    <dbReference type="NCBI Taxonomy" id="1737353"/>
    <lineage>
        <taxon>Bacteria</taxon>
        <taxon>Pseudomonadati</taxon>
        <taxon>Bacteroidota</taxon>
        <taxon>Chitinophagia</taxon>
        <taxon>Chitinophagales</taxon>
        <taxon>Chitinophagaceae</taxon>
        <taxon>Filimonas</taxon>
    </lineage>
</organism>
<evidence type="ECO:0000313" key="3">
    <source>
        <dbReference type="Proteomes" id="UP000627292"/>
    </source>
</evidence>
<feature type="domain" description="HTH araC/xylS-type" evidence="1">
    <location>
        <begin position="218"/>
        <end position="321"/>
    </location>
</feature>
<dbReference type="EMBL" id="BMIB01000001">
    <property type="protein sequence ID" value="GGH58409.1"/>
    <property type="molecule type" value="Genomic_DNA"/>
</dbReference>
<proteinExistence type="predicted"/>
<dbReference type="Gene3D" id="1.10.10.60">
    <property type="entry name" value="Homeodomain-like"/>
    <property type="match status" value="1"/>
</dbReference>
<dbReference type="GO" id="GO:0003700">
    <property type="term" value="F:DNA-binding transcription factor activity"/>
    <property type="evidence" value="ECO:0007669"/>
    <property type="project" value="InterPro"/>
</dbReference>
<name>A0A917IP56_9BACT</name>
<dbReference type="GO" id="GO:0043565">
    <property type="term" value="F:sequence-specific DNA binding"/>
    <property type="evidence" value="ECO:0007669"/>
    <property type="project" value="InterPro"/>
</dbReference>